<evidence type="ECO:0000259" key="2">
    <source>
        <dbReference type="Pfam" id="PF09362"/>
    </source>
</evidence>
<reference evidence="3" key="2">
    <citation type="submission" date="2023-05" db="EMBL/GenBank/DDBJ databases">
        <authorList>
            <consortium name="Lawrence Berkeley National Laboratory"/>
            <person name="Steindorff A."/>
            <person name="Hensen N."/>
            <person name="Bonometti L."/>
            <person name="Westerberg I."/>
            <person name="Brannstrom I.O."/>
            <person name="Guillou S."/>
            <person name="Cros-Aarteil S."/>
            <person name="Calhoun S."/>
            <person name="Haridas S."/>
            <person name="Kuo A."/>
            <person name="Mondo S."/>
            <person name="Pangilinan J."/>
            <person name="Riley R."/>
            <person name="Labutti K."/>
            <person name="Andreopoulos B."/>
            <person name="Lipzen A."/>
            <person name="Chen C."/>
            <person name="Yanf M."/>
            <person name="Daum C."/>
            <person name="Ng V."/>
            <person name="Clum A."/>
            <person name="Ohm R."/>
            <person name="Martin F."/>
            <person name="Silar P."/>
            <person name="Natvig D."/>
            <person name="Lalanne C."/>
            <person name="Gautier V."/>
            <person name="Ament-Velasquez S.L."/>
            <person name="Kruys A."/>
            <person name="Hutchinson M.I."/>
            <person name="Powell A.J."/>
            <person name="Barry K."/>
            <person name="Miller A.N."/>
            <person name="Grigoriev I.V."/>
            <person name="Debuchy R."/>
            <person name="Gladieux P."/>
            <person name="Thoren M.H."/>
            <person name="Johannesson H."/>
        </authorList>
    </citation>
    <scope>NUCLEOTIDE SEQUENCE</scope>
    <source>
        <strain evidence="3">CBS 359.72</strain>
    </source>
</reference>
<evidence type="ECO:0000313" key="4">
    <source>
        <dbReference type="Proteomes" id="UP001303647"/>
    </source>
</evidence>
<gene>
    <name evidence="3" type="ORF">C7999DRAFT_30252</name>
</gene>
<protein>
    <recommendedName>
        <fullName evidence="2">DUF1996 domain-containing protein</fullName>
    </recommendedName>
</protein>
<dbReference type="Proteomes" id="UP001303647">
    <property type="component" value="Unassembled WGS sequence"/>
</dbReference>
<reference evidence="3" key="1">
    <citation type="journal article" date="2023" name="Mol. Phylogenet. Evol.">
        <title>Genome-scale phylogeny and comparative genomics of the fungal order Sordariales.</title>
        <authorList>
            <person name="Hensen N."/>
            <person name="Bonometti L."/>
            <person name="Westerberg I."/>
            <person name="Brannstrom I.O."/>
            <person name="Guillou S."/>
            <person name="Cros-Aarteil S."/>
            <person name="Calhoun S."/>
            <person name="Haridas S."/>
            <person name="Kuo A."/>
            <person name="Mondo S."/>
            <person name="Pangilinan J."/>
            <person name="Riley R."/>
            <person name="LaButti K."/>
            <person name="Andreopoulos B."/>
            <person name="Lipzen A."/>
            <person name="Chen C."/>
            <person name="Yan M."/>
            <person name="Daum C."/>
            <person name="Ng V."/>
            <person name="Clum A."/>
            <person name="Steindorff A."/>
            <person name="Ohm R.A."/>
            <person name="Martin F."/>
            <person name="Silar P."/>
            <person name="Natvig D.O."/>
            <person name="Lalanne C."/>
            <person name="Gautier V."/>
            <person name="Ament-Velasquez S.L."/>
            <person name="Kruys A."/>
            <person name="Hutchinson M.I."/>
            <person name="Powell A.J."/>
            <person name="Barry K."/>
            <person name="Miller A.N."/>
            <person name="Grigoriev I.V."/>
            <person name="Debuchy R."/>
            <person name="Gladieux P."/>
            <person name="Hiltunen Thoren M."/>
            <person name="Johannesson H."/>
        </authorList>
    </citation>
    <scope>NUCLEOTIDE SEQUENCE</scope>
    <source>
        <strain evidence="3">CBS 359.72</strain>
    </source>
</reference>
<dbReference type="InterPro" id="IPR018535">
    <property type="entry name" value="DUF1996"/>
</dbReference>
<keyword evidence="4" id="KW-1185">Reference proteome</keyword>
<dbReference type="PANTHER" id="PTHR43662:SF13">
    <property type="entry name" value="DUF1996 DOMAIN-CONTAINING PROTEIN"/>
    <property type="match status" value="1"/>
</dbReference>
<dbReference type="AlphaFoldDB" id="A0AAN7HR73"/>
<evidence type="ECO:0000313" key="3">
    <source>
        <dbReference type="EMBL" id="KAK4249200.1"/>
    </source>
</evidence>
<name>A0AAN7HR73_9PEZI</name>
<keyword evidence="1" id="KW-0732">Signal</keyword>
<sequence>MMYDKMLGVIASASLALALPQYAEIRDEPYSPASLKMSCSRLVLDRIDPLNDPGVFGTSHLHTIVGGNSFNATMDPAGDPAERSSCTTCTFTDDFSNYWTPAMYFRARNGSYKRVEQLGALFHEEARGGGMTIYYFPRFMEPEKIKIRAFAPGFRMRLGWPDRDSPMRAPWAMGREGDDISPFDGVTYTCLYTESTRYSNLSWGFPDLPCREGILTTVAFPTCWDGKNLDSPDHMSHVAFALADDLYGPPGAHPGILIETRWDKRPFNDPELWPENEGEQPFVWSYGDGVGYGFHADYVFGWRGNALQEAFERHNCGNQICGLPIQTIPEANECMIEPSVPEEVDGWMDTLPGGVVVVPD</sequence>
<dbReference type="EMBL" id="MU857626">
    <property type="protein sequence ID" value="KAK4249200.1"/>
    <property type="molecule type" value="Genomic_DNA"/>
</dbReference>
<feature type="signal peptide" evidence="1">
    <location>
        <begin position="1"/>
        <end position="18"/>
    </location>
</feature>
<comment type="caution">
    <text evidence="3">The sequence shown here is derived from an EMBL/GenBank/DDBJ whole genome shotgun (WGS) entry which is preliminary data.</text>
</comment>
<organism evidence="3 4">
    <name type="scientific">Corynascus novoguineensis</name>
    <dbReference type="NCBI Taxonomy" id="1126955"/>
    <lineage>
        <taxon>Eukaryota</taxon>
        <taxon>Fungi</taxon>
        <taxon>Dikarya</taxon>
        <taxon>Ascomycota</taxon>
        <taxon>Pezizomycotina</taxon>
        <taxon>Sordariomycetes</taxon>
        <taxon>Sordariomycetidae</taxon>
        <taxon>Sordariales</taxon>
        <taxon>Chaetomiaceae</taxon>
        <taxon>Corynascus</taxon>
    </lineage>
</organism>
<feature type="domain" description="DUF1996" evidence="2">
    <location>
        <begin position="48"/>
        <end position="302"/>
    </location>
</feature>
<accession>A0AAN7HR73</accession>
<proteinExistence type="predicted"/>
<dbReference type="Pfam" id="PF09362">
    <property type="entry name" value="DUF1996"/>
    <property type="match status" value="1"/>
</dbReference>
<feature type="chain" id="PRO_5042864127" description="DUF1996 domain-containing protein" evidence="1">
    <location>
        <begin position="19"/>
        <end position="360"/>
    </location>
</feature>
<dbReference type="PANTHER" id="PTHR43662">
    <property type="match status" value="1"/>
</dbReference>
<evidence type="ECO:0000256" key="1">
    <source>
        <dbReference type="SAM" id="SignalP"/>
    </source>
</evidence>